<evidence type="ECO:0000313" key="7">
    <source>
        <dbReference type="Proteomes" id="UP000623687"/>
    </source>
</evidence>
<keyword evidence="2 3" id="KW-0067">ATP-binding</keyword>
<evidence type="ECO:0000256" key="2">
    <source>
        <dbReference type="ARBA" id="ARBA00022840"/>
    </source>
</evidence>
<protein>
    <recommendedName>
        <fullName evidence="5">Protein kinase domain-containing protein</fullName>
    </recommendedName>
</protein>
<dbReference type="PROSITE" id="PS50011">
    <property type="entry name" value="PROTEIN_KINASE_DOM"/>
    <property type="match status" value="1"/>
</dbReference>
<name>A0A8H6ZT97_PLEOS</name>
<dbReference type="GO" id="GO:0035556">
    <property type="term" value="P:intracellular signal transduction"/>
    <property type="evidence" value="ECO:0007669"/>
    <property type="project" value="TreeGrafter"/>
</dbReference>
<dbReference type="OrthoDB" id="10252171at2759"/>
<accession>A0A8H6ZT97</accession>
<evidence type="ECO:0000256" key="1">
    <source>
        <dbReference type="ARBA" id="ARBA00022741"/>
    </source>
</evidence>
<evidence type="ECO:0000256" key="4">
    <source>
        <dbReference type="SAM" id="MobiDB-lite"/>
    </source>
</evidence>
<dbReference type="GO" id="GO:0045719">
    <property type="term" value="P:negative regulation of glycogen biosynthetic process"/>
    <property type="evidence" value="ECO:0007669"/>
    <property type="project" value="TreeGrafter"/>
</dbReference>
<dbReference type="Pfam" id="PF00069">
    <property type="entry name" value="Pkinase"/>
    <property type="match status" value="2"/>
</dbReference>
<dbReference type="PANTHER" id="PTHR24346:SF72">
    <property type="entry name" value="CAMK PROTEIN KINASE"/>
    <property type="match status" value="1"/>
</dbReference>
<comment type="caution">
    <text evidence="6">The sequence shown here is derived from an EMBL/GenBank/DDBJ whole genome shotgun (WGS) entry which is preliminary data.</text>
</comment>
<evidence type="ECO:0000313" key="6">
    <source>
        <dbReference type="EMBL" id="KAF7428139.1"/>
    </source>
</evidence>
<reference evidence="6" key="1">
    <citation type="submission" date="2019-07" db="EMBL/GenBank/DDBJ databases">
        <authorList>
            <person name="Palmer J.M."/>
        </authorList>
    </citation>
    <scope>NUCLEOTIDE SEQUENCE</scope>
    <source>
        <strain evidence="6">PC9</strain>
    </source>
</reference>
<dbReference type="Gene3D" id="3.30.200.20">
    <property type="entry name" value="Phosphorylase Kinase, domain 1"/>
    <property type="match status" value="1"/>
</dbReference>
<feature type="region of interest" description="Disordered" evidence="4">
    <location>
        <begin position="51"/>
        <end position="80"/>
    </location>
</feature>
<keyword evidence="7" id="KW-1185">Reference proteome</keyword>
<feature type="binding site" evidence="3">
    <location>
        <position position="221"/>
    </location>
    <ligand>
        <name>ATP</name>
        <dbReference type="ChEBI" id="CHEBI:30616"/>
    </ligand>
</feature>
<sequence>MDSLETPLDPLSPSSSGYYSPIGSDAIQTPFIEEHAGGRIYADPREPEASVFDYVGSPSSPETRRKGGYEYTSDVNSPSHKFSQSSLVSPILVSPRYRSYSSFSLTPDGRTCGDKNLEENPFELMFSPELLEDALDDSGDAPRPPDEELDRPPDDPAACDIHFNYDAHMHSEKFPEGHQLNRHFVRNYVLEDQLGAGGYGFVMTAHHRERGYEVAVKFIIKEKVPDGAWMVDEVLGKLPAEVLLLCFIDHENIVKCLDLYEDKIYYYMASCCFSLSAKVQELHGSPWSNPKNRPLHLHPSLKPKHQSCLPQPCNNTVKKLDPSKELAINRPEFSRRPSHDLFECIEQSEHKRLSQEQARYVFKQIVEAVYYLHVQGVSHRDLKDENVVIDRNFKAKLIDFGSAVIVDPSKPRPFYDVFFGTTAYAASEILLKRPYQAAPAEVWTLGVLLSYLLTGSSPFPLRQDAIDGNIVLCGSARQSIPPDAMDLLKRCLLPDPTQRITIAEVKEHAWLKEPEN</sequence>
<dbReference type="Proteomes" id="UP000623687">
    <property type="component" value="Unassembled WGS sequence"/>
</dbReference>
<keyword evidence="1 3" id="KW-0547">Nucleotide-binding</keyword>
<dbReference type="VEuPathDB" id="FungiDB:PC9H_007358"/>
<dbReference type="GeneID" id="59377176"/>
<feature type="compositionally biased region" description="Basic and acidic residues" evidence="4">
    <location>
        <begin position="143"/>
        <end position="154"/>
    </location>
</feature>
<proteinExistence type="predicted"/>
<dbReference type="GO" id="GO:0004674">
    <property type="term" value="F:protein serine/threonine kinase activity"/>
    <property type="evidence" value="ECO:0007669"/>
    <property type="project" value="TreeGrafter"/>
</dbReference>
<dbReference type="AlphaFoldDB" id="A0A8H6ZT97"/>
<dbReference type="InterPro" id="IPR017441">
    <property type="entry name" value="Protein_kinase_ATP_BS"/>
</dbReference>
<dbReference type="InterPro" id="IPR011009">
    <property type="entry name" value="Kinase-like_dom_sf"/>
</dbReference>
<dbReference type="EMBL" id="JACETU010000005">
    <property type="protein sequence ID" value="KAF7428139.1"/>
    <property type="molecule type" value="Genomic_DNA"/>
</dbReference>
<evidence type="ECO:0000256" key="3">
    <source>
        <dbReference type="PROSITE-ProRule" id="PRU10141"/>
    </source>
</evidence>
<dbReference type="InterPro" id="IPR008271">
    <property type="entry name" value="Ser/Thr_kinase_AS"/>
</dbReference>
<feature type="domain" description="Protein kinase" evidence="5">
    <location>
        <begin position="188"/>
        <end position="511"/>
    </location>
</feature>
<dbReference type="SMART" id="SM00220">
    <property type="entry name" value="S_TKc"/>
    <property type="match status" value="1"/>
</dbReference>
<dbReference type="GO" id="GO:0005524">
    <property type="term" value="F:ATP binding"/>
    <property type="evidence" value="ECO:0007669"/>
    <property type="project" value="UniProtKB-UniRule"/>
</dbReference>
<organism evidence="6 7">
    <name type="scientific">Pleurotus ostreatus</name>
    <name type="common">Oyster mushroom</name>
    <name type="synonym">White-rot fungus</name>
    <dbReference type="NCBI Taxonomy" id="5322"/>
    <lineage>
        <taxon>Eukaryota</taxon>
        <taxon>Fungi</taxon>
        <taxon>Dikarya</taxon>
        <taxon>Basidiomycota</taxon>
        <taxon>Agaricomycotina</taxon>
        <taxon>Agaricomycetes</taxon>
        <taxon>Agaricomycetidae</taxon>
        <taxon>Agaricales</taxon>
        <taxon>Pleurotineae</taxon>
        <taxon>Pleurotaceae</taxon>
        <taxon>Pleurotus</taxon>
    </lineage>
</organism>
<dbReference type="InterPro" id="IPR000719">
    <property type="entry name" value="Prot_kinase_dom"/>
</dbReference>
<dbReference type="RefSeq" id="XP_036630511.1">
    <property type="nucleotide sequence ID" value="XM_036776891.1"/>
</dbReference>
<dbReference type="PROSITE" id="PS00108">
    <property type="entry name" value="PROTEIN_KINASE_ST"/>
    <property type="match status" value="1"/>
</dbReference>
<evidence type="ECO:0000259" key="5">
    <source>
        <dbReference type="PROSITE" id="PS50011"/>
    </source>
</evidence>
<feature type="region of interest" description="Disordered" evidence="4">
    <location>
        <begin position="134"/>
        <end position="155"/>
    </location>
</feature>
<dbReference type="GO" id="GO:0005634">
    <property type="term" value="C:nucleus"/>
    <property type="evidence" value="ECO:0007669"/>
    <property type="project" value="TreeGrafter"/>
</dbReference>
<feature type="compositionally biased region" description="Low complexity" evidence="4">
    <location>
        <begin position="7"/>
        <end position="23"/>
    </location>
</feature>
<dbReference type="PANTHER" id="PTHR24346">
    <property type="entry name" value="MAP/MICROTUBULE AFFINITY-REGULATING KINASE"/>
    <property type="match status" value="1"/>
</dbReference>
<feature type="region of interest" description="Disordered" evidence="4">
    <location>
        <begin position="1"/>
        <end position="23"/>
    </location>
</feature>
<dbReference type="GO" id="GO:0005829">
    <property type="term" value="C:cytosol"/>
    <property type="evidence" value="ECO:0007669"/>
    <property type="project" value="TreeGrafter"/>
</dbReference>
<dbReference type="SUPFAM" id="SSF56112">
    <property type="entry name" value="Protein kinase-like (PK-like)"/>
    <property type="match status" value="1"/>
</dbReference>
<gene>
    <name evidence="6" type="ORF">PC9H_007358</name>
</gene>
<dbReference type="Gene3D" id="1.10.510.10">
    <property type="entry name" value="Transferase(Phosphotransferase) domain 1"/>
    <property type="match status" value="1"/>
</dbReference>
<dbReference type="PROSITE" id="PS00107">
    <property type="entry name" value="PROTEIN_KINASE_ATP"/>
    <property type="match status" value="1"/>
</dbReference>